<keyword evidence="5" id="KW-0328">Glycosyltransferase</keyword>
<gene>
    <name evidence="5" type="ORF">EZS27_006333</name>
</gene>
<dbReference type="PANTHER" id="PTHR42655">
    <property type="entry name" value="GLYCOGEN PHOSPHORYLASE"/>
    <property type="match status" value="1"/>
</dbReference>
<comment type="caution">
    <text evidence="5">The sequence shown here is derived from an EMBL/GenBank/DDBJ whole genome shotgun (WGS) entry which is preliminary data.</text>
</comment>
<dbReference type="PANTHER" id="PTHR42655:SF1">
    <property type="entry name" value="GLYCOGEN PHOSPHORYLASE"/>
    <property type="match status" value="1"/>
</dbReference>
<evidence type="ECO:0000256" key="2">
    <source>
        <dbReference type="ARBA" id="ARBA00006047"/>
    </source>
</evidence>
<dbReference type="Pfam" id="PF00343">
    <property type="entry name" value="Phosphorylase"/>
    <property type="match status" value="1"/>
</dbReference>
<dbReference type="InterPro" id="IPR052182">
    <property type="entry name" value="Glycogen/Maltodextrin_Phosph"/>
</dbReference>
<evidence type="ECO:0000313" key="5">
    <source>
        <dbReference type="EMBL" id="KAA6346163.1"/>
    </source>
</evidence>
<dbReference type="AlphaFoldDB" id="A0A5J4SLE0"/>
<dbReference type="InterPro" id="IPR024517">
    <property type="entry name" value="Glycogen_phosphorylase_DUF3417"/>
</dbReference>
<dbReference type="GO" id="GO:0005975">
    <property type="term" value="P:carbohydrate metabolic process"/>
    <property type="evidence" value="ECO:0007669"/>
    <property type="project" value="InterPro"/>
</dbReference>
<comment type="catalytic activity">
    <reaction evidence="1">
        <text>[(1-&gt;4)-alpha-D-glucosyl](n) + phosphate = [(1-&gt;4)-alpha-D-glucosyl](n-1) + alpha-D-glucose 1-phosphate</text>
        <dbReference type="Rhea" id="RHEA:41732"/>
        <dbReference type="Rhea" id="RHEA-COMP:9584"/>
        <dbReference type="Rhea" id="RHEA-COMP:9586"/>
        <dbReference type="ChEBI" id="CHEBI:15444"/>
        <dbReference type="ChEBI" id="CHEBI:43474"/>
        <dbReference type="ChEBI" id="CHEBI:58601"/>
        <dbReference type="EC" id="2.4.1.1"/>
    </reaction>
</comment>
<accession>A0A5J4SLE0</accession>
<evidence type="ECO:0000259" key="4">
    <source>
        <dbReference type="Pfam" id="PF11897"/>
    </source>
</evidence>
<dbReference type="Gene3D" id="3.40.50.2000">
    <property type="entry name" value="Glycogen Phosphorylase B"/>
    <property type="match status" value="2"/>
</dbReference>
<sequence length="855" mass="98982">MKIKVSHVNTPNWKEITVQSHFPPELQRLSEISGNIWWSWNYEATELFKSLDPEIWKKVNHNPVLLLKQISYEQLTKLAKNADILHKVNEVCAKFDNYMSVKPDVARPSVAYFSMEYGLNSILKIYSGGLGVLAGDYLKEASDSNVDLCAVGLLYHYGYFSQTLSMEGQQVANYEAQNFTHLPLERVIDSEGHPLIVDVPYLDYYVHTNIWKAQVGRISLYLLDTDNETNNEFDRSITHQLYGGDWENRLKQEILLGIGGILTLKALGIRKDVYHCNEGHAALINVQRICDYVAQGLAFRQAIELVRASSLYTVHTPVPAGHDYFAESLFQKYMKTCPEKMDITWDDLMDLGRNNPGDKDERFCMSVFACNTSQEVNGVSWLHGKVSQEMFSSIWKGYFPEESHVSYVTNGVHFPTWSATEWKQLYAKYFDANFLNDQSNEAIWKEIYKTPDAEIWDIRQAMKHKLVDFIRDQFKETWLKNQGDPSRIVSLMENINPHALLIGFGRRFATYKRAYLLFTDLDRLAKIVNNPKYPVQFLYTGKAHPHDGAGQDLIKRIIEISRRPEFLGKIIFLENYDMQLARRLVTGVDIWLNTPTRPLEASGTSGEKALMNGVLNFSVLDGWWLEGYRDGAGWYLTDKRTYQNQDHQDQLDAATIYSMLEREILPLYYTRNEKGYSEGWVAYIKKSIAEIAPRYTMKRQLDDYYQKFYFKLAKRFRLLSAGDNAKAKELAAWKEQVVAKWDEIVVVSCEKSEEFLNAFSIESGKGYRITYVIDEKGLDNAIGLELVTTYMDAEGKQHVYTVMPFEIVKREGDLYTFRLDYTSNNAGSFKIACRMFPQHPDLPHRQDFCYVRWFD</sequence>
<dbReference type="Pfam" id="PF11897">
    <property type="entry name" value="DUF3417"/>
    <property type="match status" value="1"/>
</dbReference>
<dbReference type="SUPFAM" id="SSF53756">
    <property type="entry name" value="UDP-Glycosyltransferase/glycogen phosphorylase"/>
    <property type="match status" value="1"/>
</dbReference>
<comment type="similarity">
    <text evidence="2">Belongs to the glycogen phosphorylase family.</text>
</comment>
<dbReference type="EC" id="2.4.1.1" evidence="5"/>
<protein>
    <submittedName>
        <fullName evidence="5">Glycogen phosphorylase</fullName>
        <ecNumber evidence="5">2.4.1.1</ecNumber>
    </submittedName>
</protein>
<dbReference type="GO" id="GO:0030170">
    <property type="term" value="F:pyridoxal phosphate binding"/>
    <property type="evidence" value="ECO:0007669"/>
    <property type="project" value="InterPro"/>
</dbReference>
<dbReference type="NCBIfam" id="TIGR02094">
    <property type="entry name" value="more_P_ylases"/>
    <property type="match status" value="1"/>
</dbReference>
<proteinExistence type="inferred from homology"/>
<reference evidence="5" key="1">
    <citation type="submission" date="2019-03" db="EMBL/GenBank/DDBJ databases">
        <title>Single cell metagenomics reveals metabolic interactions within the superorganism composed of flagellate Streblomastix strix and complex community of Bacteroidetes bacteria on its surface.</title>
        <authorList>
            <person name="Treitli S.C."/>
            <person name="Kolisko M."/>
            <person name="Husnik F."/>
            <person name="Keeling P."/>
            <person name="Hampl V."/>
        </authorList>
    </citation>
    <scope>NUCLEOTIDE SEQUENCE</scope>
    <source>
        <strain evidence="5">STM</strain>
    </source>
</reference>
<keyword evidence="5" id="KW-0808">Transferase</keyword>
<keyword evidence="3" id="KW-0021">Allosteric enzyme</keyword>
<evidence type="ECO:0000256" key="3">
    <source>
        <dbReference type="ARBA" id="ARBA00022533"/>
    </source>
</evidence>
<dbReference type="GO" id="GO:0008184">
    <property type="term" value="F:glycogen phosphorylase activity"/>
    <property type="evidence" value="ECO:0007669"/>
    <property type="project" value="InterPro"/>
</dbReference>
<dbReference type="PIRSF" id="PIRSF000460">
    <property type="entry name" value="Pprylas_GlgP"/>
    <property type="match status" value="1"/>
</dbReference>
<organism evidence="5">
    <name type="scientific">termite gut metagenome</name>
    <dbReference type="NCBI Taxonomy" id="433724"/>
    <lineage>
        <taxon>unclassified sequences</taxon>
        <taxon>metagenomes</taxon>
        <taxon>organismal metagenomes</taxon>
    </lineage>
</organism>
<name>A0A5J4SLE0_9ZZZZ</name>
<evidence type="ECO:0000256" key="1">
    <source>
        <dbReference type="ARBA" id="ARBA00001275"/>
    </source>
</evidence>
<feature type="domain" description="DUF3417" evidence="4">
    <location>
        <begin position="23"/>
        <end position="123"/>
    </location>
</feature>
<dbReference type="EMBL" id="SNRY01000141">
    <property type="protein sequence ID" value="KAA6346163.1"/>
    <property type="molecule type" value="Genomic_DNA"/>
</dbReference>
<dbReference type="InterPro" id="IPR000811">
    <property type="entry name" value="Glyco_trans_35"/>
</dbReference>
<dbReference type="InterPro" id="IPR011834">
    <property type="entry name" value="Agluc_phsphrylas"/>
</dbReference>